<keyword evidence="2" id="KW-1185">Reference proteome</keyword>
<organism evidence="1 2">
    <name type="scientific">Lentinula aff. lateritia</name>
    <dbReference type="NCBI Taxonomy" id="2804960"/>
    <lineage>
        <taxon>Eukaryota</taxon>
        <taxon>Fungi</taxon>
        <taxon>Dikarya</taxon>
        <taxon>Basidiomycota</taxon>
        <taxon>Agaricomycotina</taxon>
        <taxon>Agaricomycetes</taxon>
        <taxon>Agaricomycetidae</taxon>
        <taxon>Agaricales</taxon>
        <taxon>Marasmiineae</taxon>
        <taxon>Omphalotaceae</taxon>
        <taxon>Lentinula</taxon>
    </lineage>
</organism>
<protein>
    <submittedName>
        <fullName evidence="1">Uncharacterized protein</fullName>
    </submittedName>
</protein>
<evidence type="ECO:0000313" key="1">
    <source>
        <dbReference type="EMBL" id="KAJ3807752.1"/>
    </source>
</evidence>
<evidence type="ECO:0000313" key="2">
    <source>
        <dbReference type="Proteomes" id="UP001163835"/>
    </source>
</evidence>
<sequence>MLRTIEMMLFLWILVLSQLVWGAIVQVAVDEVEETSPTINSTAINSHVPITGSISLVTISAIGTAQGPSSDISTGSLSSDNFQLASIIGESVGGAVALGGFIVITLIIRRTARQLGWPGNSPRHDLERGHDGCGTGDPGRKKPSPLRLGKQRATDPGDGDHEFMLQNLDYGFDDSRGSRNQFTSNPDTPFEVGMSSQARTSPSPNPHLLYPSNLSRTESEQLSNIDINALAKEVAKILMRPPAAPSSIAGDTIQVDDWSEQQMLKGDRGRQDGAMVDKRENDEKRRKKNDSEPGLDAGYFTGYETDATSTRTKLKKKKTKIKKVSGDGYETDDGSSHPPLRKSKSKSRFFKLGNRSKPNVDEDESTQAPAEVPPPPPLPAPAFRLPIAAMFATTLNLNEENAVLEPPIGPLGFSRPQSPAVASMSPSLASSESATILQNQKNGFDVELLVGVHEPSIMAVNTTSNNSPNKRTIIRFASDSSDNHGTTSSSNGHSFLSRLTNVSSSSASTTGSVTSPNLKSLNISYPLTRSPSPPSPPFNTQPMVAPTSGLDRSNTKRAPRPLFLNRIPSSQKKSTSNSSDNSPSDWSPAGSPFVVPTNAASASASGGRPGISCHDFRVHQINFSLGMTSSTSGSTNSANTVTRLHIPSPLPLRARDLSPAGSYRDIMPSTDFVVPSPSNDVFVPPNSLGHYDIPPPSPPPTVPLPDVPTNPEQWRGRGQGFEAGNQPHLTVDPSVRSSSPSNPPQRGRVSPFPTRPVQSNGVATVHTVPSRGFESRVRVNRYRGIYAMPPPAGGWKENFPKDSGYASSPEASRSKRHARKSTNVGIHIEQPSDSEDDPGSDADLRNVIQGFTDGGRSASATGHERDVEPEAALDRRRSLEALQNYYNSYDIGSTRRSPTRRISPRNSFSRSASEEDLSDDRSRYTSDDKHSMYKTNNASQTRSLASGWADDRRWSMSVDGESRASFMDAEKSDEARERFIGRIEGMFDQNGRELPPNLGTGRNAIIPPVPKLPQGLQGSSSKTWI</sequence>
<reference evidence="1" key="1">
    <citation type="submission" date="2022-09" db="EMBL/GenBank/DDBJ databases">
        <title>A Global Phylogenomic Analysis of the Shiitake Genus Lentinula.</title>
        <authorList>
            <consortium name="DOE Joint Genome Institute"/>
            <person name="Sierra-Patev S."/>
            <person name="Min B."/>
            <person name="Naranjo-Ortiz M."/>
            <person name="Looney B."/>
            <person name="Konkel Z."/>
            <person name="Slot J.C."/>
            <person name="Sakamoto Y."/>
            <person name="Steenwyk J.L."/>
            <person name="Rokas A."/>
            <person name="Carro J."/>
            <person name="Camarero S."/>
            <person name="Ferreira P."/>
            <person name="Molpeceres G."/>
            <person name="Ruiz-Duenas F.J."/>
            <person name="Serrano A."/>
            <person name="Henrissat B."/>
            <person name="Drula E."/>
            <person name="Hughes K.W."/>
            <person name="Mata J.L."/>
            <person name="Ishikawa N.K."/>
            <person name="Vargas-Isla R."/>
            <person name="Ushijima S."/>
            <person name="Smith C.A."/>
            <person name="Ahrendt S."/>
            <person name="Andreopoulos W."/>
            <person name="He G."/>
            <person name="Labutti K."/>
            <person name="Lipzen A."/>
            <person name="Ng V."/>
            <person name="Riley R."/>
            <person name="Sandor L."/>
            <person name="Barry K."/>
            <person name="Martinez A.T."/>
            <person name="Xiao Y."/>
            <person name="Gibbons J.G."/>
            <person name="Terashima K."/>
            <person name="Grigoriev I.V."/>
            <person name="Hibbett D.S."/>
        </authorList>
    </citation>
    <scope>NUCLEOTIDE SEQUENCE</scope>
    <source>
        <strain evidence="1">TMI1499</strain>
    </source>
</reference>
<name>A0ACC1TSP3_9AGAR</name>
<dbReference type="Proteomes" id="UP001163835">
    <property type="component" value="Unassembled WGS sequence"/>
</dbReference>
<proteinExistence type="predicted"/>
<accession>A0ACC1TSP3</accession>
<comment type="caution">
    <text evidence="1">The sequence shown here is derived from an EMBL/GenBank/DDBJ whole genome shotgun (WGS) entry which is preliminary data.</text>
</comment>
<dbReference type="EMBL" id="MU795278">
    <property type="protein sequence ID" value="KAJ3807752.1"/>
    <property type="molecule type" value="Genomic_DNA"/>
</dbReference>
<gene>
    <name evidence="1" type="ORF">F5876DRAFT_79422</name>
</gene>